<dbReference type="PANTHER" id="PTHR23220">
    <property type="entry name" value="INTEGRIN ALPHA"/>
    <property type="match status" value="1"/>
</dbReference>
<dbReference type="GO" id="GO:0007229">
    <property type="term" value="P:integrin-mediated signaling pathway"/>
    <property type="evidence" value="ECO:0007669"/>
    <property type="project" value="UniProtKB-KW"/>
</dbReference>
<dbReference type="SUPFAM" id="SSF69179">
    <property type="entry name" value="Integrin domains"/>
    <property type="match status" value="3"/>
</dbReference>
<dbReference type="FunFam" id="2.60.40.1510:FF:000001">
    <property type="entry name" value="Integrin alpha V"/>
    <property type="match status" value="1"/>
</dbReference>
<sequence>VCSFGMERARDGACSAGMFILGVLTVLWSAPNGVLSFNLYAERPTVYRGPDGSYFGYSVDFYQASSDSNTVLVGAPKANTSQPGVVEAGAVYYCPWPGAPDSCRQIPFDNSKPLEFKSHQWFGASVRTHKGKVVACAPLYHWRTVNLSGEKDPVGTCYVAVQNFSAYAEYSPCRTNDPDPEGQGFCQAGFSVDFNKVKTHVENTDVPFSPVPQMASYFGYCVAVCDLNGDGTDDVLVGAPLYMEREMESKPREVGRVYLYLQMAPLTFSKPVALTGTHTFGRFGTAIAPLGDINQDGFDDVAVGCPFGGEERGGRVLIFNGNRDVSTRGLTLSQELRAAGTPSGSLPGFGFTLRGGQDLDNNQYPGKHSTDRSLPAVVSVEATMTLTPRTLNPDDRQCRLLPSPLISIHLCIGTFCPDLRAELQLDWLKGTRGGVKRVLFLDTQQPQRNGILKLGYNKDEFRDKLTPISLALNYSLAPPSHSGSLPPVLNHYSSTFLQEHAYILLDCGDDNICIPDLQLSATMDRSEMVIGDDNLVMLTITAVNRGEGAYETELYTLIPTEADYIGVERRVESLSQLNCEYKLVNESRMVVCDLGNPMVAGTELSVGLRFSVQRLEDAGPKMTFGLQIHRVSHPSQVVLPFPRWEPKEKPVKEDDVGPQVTHIYELHNFGPSSIQEAELQVGWPSRFRDENLLYAMEIRTDGPISCRTETSLNPLGLQVKPQRHERYTR</sequence>
<dbReference type="PROSITE" id="PS51470">
    <property type="entry name" value="FG_GAP"/>
    <property type="match status" value="4"/>
</dbReference>
<organism evidence="16 17">
    <name type="scientific">Gasterosteus aculeatus aculeatus</name>
    <name type="common">three-spined stickleback</name>
    <dbReference type="NCBI Taxonomy" id="481459"/>
    <lineage>
        <taxon>Eukaryota</taxon>
        <taxon>Metazoa</taxon>
        <taxon>Chordata</taxon>
        <taxon>Craniata</taxon>
        <taxon>Vertebrata</taxon>
        <taxon>Euteleostomi</taxon>
        <taxon>Actinopterygii</taxon>
        <taxon>Neopterygii</taxon>
        <taxon>Teleostei</taxon>
        <taxon>Neoteleostei</taxon>
        <taxon>Acanthomorphata</taxon>
        <taxon>Eupercaria</taxon>
        <taxon>Perciformes</taxon>
        <taxon>Cottioidei</taxon>
        <taxon>Gasterosteales</taxon>
        <taxon>Gasterosteidae</taxon>
        <taxon>Gasterosteus</taxon>
    </lineage>
</organism>
<evidence type="ECO:0000259" key="14">
    <source>
        <dbReference type="Pfam" id="PF08441"/>
    </source>
</evidence>
<feature type="repeat" description="FG-GAP" evidence="12">
    <location>
        <begin position="204"/>
        <end position="269"/>
    </location>
</feature>
<keyword evidence="8 13" id="KW-0401">Integrin</keyword>
<keyword evidence="11" id="KW-0325">Glycoprotein</keyword>
<dbReference type="GO" id="GO:0009897">
    <property type="term" value="C:external side of plasma membrane"/>
    <property type="evidence" value="ECO:0007669"/>
    <property type="project" value="TreeGrafter"/>
</dbReference>
<dbReference type="AlphaFoldDB" id="A0AAQ4PHA4"/>
<dbReference type="GO" id="GO:0007160">
    <property type="term" value="P:cell-matrix adhesion"/>
    <property type="evidence" value="ECO:0007669"/>
    <property type="project" value="TreeGrafter"/>
</dbReference>
<accession>A0AAQ4PHA4</accession>
<dbReference type="Gene3D" id="2.130.10.130">
    <property type="entry name" value="Integrin alpha, N-terminal"/>
    <property type="match status" value="2"/>
</dbReference>
<evidence type="ECO:0000256" key="8">
    <source>
        <dbReference type="ARBA" id="ARBA00023037"/>
    </source>
</evidence>
<feature type="domain" description="Integrin alpha second immunoglobulin-like" evidence="15">
    <location>
        <begin position="507"/>
        <end position="632"/>
    </location>
</feature>
<reference evidence="16" key="2">
    <citation type="submission" date="2025-08" db="UniProtKB">
        <authorList>
            <consortium name="Ensembl"/>
        </authorList>
    </citation>
    <scope>IDENTIFICATION</scope>
</reference>
<dbReference type="InterPro" id="IPR028994">
    <property type="entry name" value="Integrin_alpha_N"/>
</dbReference>
<comment type="similarity">
    <text evidence="2 13">Belongs to the integrin alpha chain family.</text>
</comment>
<dbReference type="Ensembl" id="ENSGACT00000041040.1">
    <property type="protein sequence ID" value="ENSGACP00000038154.1"/>
    <property type="gene ID" value="ENSGACG00000008758.2"/>
</dbReference>
<name>A0AAQ4PHA4_GASAC</name>
<dbReference type="Pfam" id="PF08441">
    <property type="entry name" value="Integrin_A_Ig_1"/>
    <property type="match status" value="1"/>
</dbReference>
<evidence type="ECO:0000256" key="9">
    <source>
        <dbReference type="ARBA" id="ARBA00023136"/>
    </source>
</evidence>
<evidence type="ECO:0000256" key="1">
    <source>
        <dbReference type="ARBA" id="ARBA00004479"/>
    </source>
</evidence>
<evidence type="ECO:0000256" key="7">
    <source>
        <dbReference type="ARBA" id="ARBA00022989"/>
    </source>
</evidence>
<evidence type="ECO:0000256" key="10">
    <source>
        <dbReference type="ARBA" id="ARBA00023170"/>
    </source>
</evidence>
<dbReference type="InterPro" id="IPR032695">
    <property type="entry name" value="Integrin_dom_sf"/>
</dbReference>
<evidence type="ECO:0000256" key="2">
    <source>
        <dbReference type="ARBA" id="ARBA00008054"/>
    </source>
</evidence>
<dbReference type="InterPro" id="IPR000413">
    <property type="entry name" value="Integrin_alpha"/>
</dbReference>
<dbReference type="GO" id="GO:0098609">
    <property type="term" value="P:cell-cell adhesion"/>
    <property type="evidence" value="ECO:0007669"/>
    <property type="project" value="TreeGrafter"/>
</dbReference>
<evidence type="ECO:0000256" key="6">
    <source>
        <dbReference type="ARBA" id="ARBA00022889"/>
    </source>
</evidence>
<dbReference type="Gene3D" id="2.60.40.1460">
    <property type="entry name" value="Integrin domains. Chain A, domain 2"/>
    <property type="match status" value="1"/>
</dbReference>
<keyword evidence="10 13" id="KW-0675">Receptor</keyword>
<keyword evidence="5" id="KW-0677">Repeat</keyword>
<dbReference type="SUPFAM" id="SSF69318">
    <property type="entry name" value="Integrin alpha N-terminal domain"/>
    <property type="match status" value="1"/>
</dbReference>
<comment type="subcellular location">
    <subcellularLocation>
        <location evidence="1 13">Membrane</location>
        <topology evidence="1 13">Single-pass type I membrane protein</topology>
    </subcellularLocation>
</comment>
<evidence type="ECO:0000256" key="3">
    <source>
        <dbReference type="ARBA" id="ARBA00022692"/>
    </source>
</evidence>
<evidence type="ECO:0000256" key="4">
    <source>
        <dbReference type="ARBA" id="ARBA00022729"/>
    </source>
</evidence>
<feature type="repeat" description="FG-GAP" evidence="12">
    <location>
        <begin position="108"/>
        <end position="169"/>
    </location>
</feature>
<keyword evidence="7 13" id="KW-1133">Transmembrane helix</keyword>
<feature type="repeat" description="FG-GAP" evidence="12">
    <location>
        <begin position="41"/>
        <end position="103"/>
    </location>
</feature>
<keyword evidence="3 13" id="KW-0812">Transmembrane</keyword>
<feature type="domain" description="Integrin alpha first immunoglubulin-like" evidence="14">
    <location>
        <begin position="377"/>
        <end position="506"/>
    </location>
</feature>
<dbReference type="InterPro" id="IPR013649">
    <property type="entry name" value="Integrin_alpha_Ig-like_1"/>
</dbReference>
<evidence type="ECO:0000256" key="13">
    <source>
        <dbReference type="RuleBase" id="RU003762"/>
    </source>
</evidence>
<evidence type="ECO:0000256" key="5">
    <source>
        <dbReference type="ARBA" id="ARBA00022737"/>
    </source>
</evidence>
<dbReference type="GO" id="GO:0005178">
    <property type="term" value="F:integrin binding"/>
    <property type="evidence" value="ECO:0007669"/>
    <property type="project" value="TreeGrafter"/>
</dbReference>
<keyword evidence="6 13" id="KW-0130">Cell adhesion</keyword>
<feature type="transmembrane region" description="Helical" evidence="13">
    <location>
        <begin position="12"/>
        <end position="30"/>
    </location>
</feature>
<dbReference type="SMART" id="SM00191">
    <property type="entry name" value="Int_alpha"/>
    <property type="match status" value="3"/>
</dbReference>
<evidence type="ECO:0000256" key="11">
    <source>
        <dbReference type="ARBA" id="ARBA00023180"/>
    </source>
</evidence>
<dbReference type="InterPro" id="IPR013517">
    <property type="entry name" value="FG-GAP"/>
</dbReference>
<dbReference type="Gene3D" id="2.60.40.1510">
    <property type="entry name" value="ntegrin, alpha v. Chain A, domain 3"/>
    <property type="match status" value="1"/>
</dbReference>
<dbReference type="Pfam" id="PF01839">
    <property type="entry name" value="FG-GAP"/>
    <property type="match status" value="2"/>
</dbReference>
<dbReference type="PRINTS" id="PR01185">
    <property type="entry name" value="INTEGRINA"/>
</dbReference>
<proteinExistence type="inferred from homology"/>
<dbReference type="GO" id="GO:0033627">
    <property type="term" value="P:cell adhesion mediated by integrin"/>
    <property type="evidence" value="ECO:0007669"/>
    <property type="project" value="TreeGrafter"/>
</dbReference>
<dbReference type="PANTHER" id="PTHR23220:SF5">
    <property type="entry name" value="INTEGRIN ALPHA-8"/>
    <property type="match status" value="1"/>
</dbReference>
<dbReference type="Proteomes" id="UP000007635">
    <property type="component" value="Chromosome XX"/>
</dbReference>
<protein>
    <submittedName>
        <fullName evidence="16">Integrin, alpha 8</fullName>
    </submittedName>
</protein>
<dbReference type="InterPro" id="IPR013519">
    <property type="entry name" value="Int_alpha_beta-p"/>
</dbReference>
<keyword evidence="4" id="KW-0732">Signal</keyword>
<reference evidence="16" key="3">
    <citation type="submission" date="2025-09" db="UniProtKB">
        <authorList>
            <consortium name="Ensembl"/>
        </authorList>
    </citation>
    <scope>IDENTIFICATION</scope>
</reference>
<dbReference type="GeneTree" id="ENSGT00940000156737"/>
<evidence type="ECO:0000259" key="15">
    <source>
        <dbReference type="Pfam" id="PF20805"/>
    </source>
</evidence>
<reference evidence="16 17" key="1">
    <citation type="journal article" date="2021" name="G3 (Bethesda)">
        <title>Improved contiguity of the threespine stickleback genome using long-read sequencing.</title>
        <authorList>
            <person name="Nath S."/>
            <person name="Shaw D.E."/>
            <person name="White M.A."/>
        </authorList>
    </citation>
    <scope>NUCLEOTIDE SEQUENCE [LARGE SCALE GENOMIC DNA]</scope>
    <source>
        <strain evidence="16 17">Lake Benthic</strain>
    </source>
</reference>
<evidence type="ECO:0000313" key="17">
    <source>
        <dbReference type="Proteomes" id="UP000007635"/>
    </source>
</evidence>
<keyword evidence="17" id="KW-1185">Reference proteome</keyword>
<evidence type="ECO:0000313" key="16">
    <source>
        <dbReference type="Ensembl" id="ENSGACP00000038154.1"/>
    </source>
</evidence>
<dbReference type="Pfam" id="PF20805">
    <property type="entry name" value="Integrin_A_Ig_2"/>
    <property type="match status" value="1"/>
</dbReference>
<dbReference type="GO" id="GO:0008305">
    <property type="term" value="C:integrin complex"/>
    <property type="evidence" value="ECO:0007669"/>
    <property type="project" value="InterPro"/>
</dbReference>
<evidence type="ECO:0000256" key="12">
    <source>
        <dbReference type="PROSITE-ProRule" id="PRU00803"/>
    </source>
</evidence>
<dbReference type="InterPro" id="IPR048285">
    <property type="entry name" value="Integrin_alpha_Ig-like_2"/>
</dbReference>
<feature type="repeat" description="FG-GAP" evidence="12">
    <location>
        <begin position="270"/>
        <end position="328"/>
    </location>
</feature>
<keyword evidence="9 13" id="KW-0472">Membrane</keyword>